<comment type="caution">
    <text evidence="1">The sequence shown here is derived from an EMBL/GenBank/DDBJ whole genome shotgun (WGS) entry which is preliminary data.</text>
</comment>
<dbReference type="AlphaFoldDB" id="A0A5A9PIY8"/>
<gene>
    <name evidence="1" type="ORF">E1301_Tti023605</name>
</gene>
<keyword evidence="2" id="KW-1185">Reference proteome</keyword>
<reference evidence="1 2" key="1">
    <citation type="journal article" date="2019" name="Mol. Ecol. Resour.">
        <title>Chromosome-level genome assembly of Triplophysa tibetana, a fish adapted to the harsh high-altitude environment of the Tibetan Plateau.</title>
        <authorList>
            <person name="Yang X."/>
            <person name="Liu H."/>
            <person name="Ma Z."/>
            <person name="Zou Y."/>
            <person name="Zou M."/>
            <person name="Mao Y."/>
            <person name="Li X."/>
            <person name="Wang H."/>
            <person name="Chen T."/>
            <person name="Wang W."/>
            <person name="Yang R."/>
        </authorList>
    </citation>
    <scope>NUCLEOTIDE SEQUENCE [LARGE SCALE GENOMIC DNA]</scope>
    <source>
        <strain evidence="1">TTIB1903HZAU</strain>
        <tissue evidence="1">Muscle</tissue>
    </source>
</reference>
<accession>A0A5A9PIY8</accession>
<proteinExistence type="predicted"/>
<dbReference type="Proteomes" id="UP000324632">
    <property type="component" value="Chromosome 5"/>
</dbReference>
<evidence type="ECO:0000313" key="2">
    <source>
        <dbReference type="Proteomes" id="UP000324632"/>
    </source>
</evidence>
<protein>
    <submittedName>
        <fullName evidence="1">Uncharacterized protein</fullName>
    </submittedName>
</protein>
<evidence type="ECO:0000313" key="1">
    <source>
        <dbReference type="EMBL" id="KAA0721582.1"/>
    </source>
</evidence>
<organism evidence="1 2">
    <name type="scientific">Triplophysa tibetana</name>
    <dbReference type="NCBI Taxonomy" id="1572043"/>
    <lineage>
        <taxon>Eukaryota</taxon>
        <taxon>Metazoa</taxon>
        <taxon>Chordata</taxon>
        <taxon>Craniata</taxon>
        <taxon>Vertebrata</taxon>
        <taxon>Euteleostomi</taxon>
        <taxon>Actinopterygii</taxon>
        <taxon>Neopterygii</taxon>
        <taxon>Teleostei</taxon>
        <taxon>Ostariophysi</taxon>
        <taxon>Cypriniformes</taxon>
        <taxon>Nemacheilidae</taxon>
        <taxon>Triplophysa</taxon>
    </lineage>
</organism>
<dbReference type="EMBL" id="SOYY01000005">
    <property type="protein sequence ID" value="KAA0721582.1"/>
    <property type="molecule type" value="Genomic_DNA"/>
</dbReference>
<name>A0A5A9PIY8_9TELE</name>
<sequence>MMESRSQHRICEYASVAVPTKALHIDGPSASTNAPCPLPLGNVRGALRLKSYREERGVWLLKCPLPLGNVRGALRLKSYREERGVWLPKCPLLLGNVRGALRLKSYREERGVWLLKCPLPLGNVCGVLRLKSYREERGVWLVGSEDSKREWNCRLDREGVKDYQ</sequence>